<reference evidence="1 2" key="1">
    <citation type="submission" date="2020-07" db="EMBL/GenBank/DDBJ databases">
        <title>Complete genome sequence of Rhizobium phaseoli phage Palo.</title>
        <authorList>
            <person name="Nabhani A."/>
            <person name="Rushing L."/>
            <person name="Newkirk H."/>
            <person name="Gonzalez C."/>
            <person name="Young R."/>
            <person name="Liu M."/>
        </authorList>
    </citation>
    <scope>NUCLEOTIDE SEQUENCE [LARGE SCALE GENOMIC DNA]</scope>
</reference>
<evidence type="ECO:0000313" key="2">
    <source>
        <dbReference type="Proteomes" id="UP000516590"/>
    </source>
</evidence>
<proteinExistence type="predicted"/>
<dbReference type="Proteomes" id="UP000516590">
    <property type="component" value="Segment"/>
</dbReference>
<accession>A0A7L8G4I3</accession>
<keyword evidence="2" id="KW-1185">Reference proteome</keyword>
<dbReference type="EMBL" id="MT708544">
    <property type="protein sequence ID" value="QOE32073.1"/>
    <property type="molecule type" value="Genomic_DNA"/>
</dbReference>
<gene>
    <name evidence="1" type="ORF">CPT_Palo_014</name>
</gene>
<protein>
    <submittedName>
        <fullName evidence="1">Uncharacterized protein</fullName>
    </submittedName>
</protein>
<name>A0A7L8G4I3_9CAUD</name>
<evidence type="ECO:0000313" key="1">
    <source>
        <dbReference type="EMBL" id="QOE32073.1"/>
    </source>
</evidence>
<sequence>MSDLDLLNDLGLTSDATDGAPVEGDVVEGVEAEAATRAKRTEIKIVGTIAKQSGLLPARAPSGGGFGERGSKYPFETLAAPTVDAEGNPTAFDFFEVKLTDVENADAKKLQGAIQAAVAAQNKTNKTEGNGIKYVSRTVLGEDGSYVGAAVYRTDKYAE</sequence>
<organism evidence="1 2">
    <name type="scientific">Rhizobium phage Palo</name>
    <dbReference type="NCBI Taxonomy" id="2767573"/>
    <lineage>
        <taxon>Viruses</taxon>
        <taxon>Duplodnaviria</taxon>
        <taxon>Heunggongvirae</taxon>
        <taxon>Uroviricota</taxon>
        <taxon>Caudoviricetes</taxon>
        <taxon>Autographivirales</taxon>
        <taxon>Dunnvirinae</taxon>
        <taxon>Palovirus</taxon>
        <taxon>Palovirus palo</taxon>
    </lineage>
</organism>